<dbReference type="PANTHER" id="PTHR11439:SF495">
    <property type="entry name" value="REVERSE TRANSCRIPTASE, RNA-DEPENDENT DNA POLYMERASE-RELATED"/>
    <property type="match status" value="1"/>
</dbReference>
<accession>A0A6L2LYV4</accession>
<dbReference type="PANTHER" id="PTHR11439">
    <property type="entry name" value="GAG-POL-RELATED RETROTRANSPOSON"/>
    <property type="match status" value="1"/>
</dbReference>
<reference evidence="1" key="1">
    <citation type="journal article" date="2019" name="Sci. Rep.">
        <title>Draft genome of Tanacetum cinerariifolium, the natural source of mosquito coil.</title>
        <authorList>
            <person name="Yamashiro T."/>
            <person name="Shiraishi A."/>
            <person name="Satake H."/>
            <person name="Nakayama K."/>
        </authorList>
    </citation>
    <scope>NUCLEOTIDE SEQUENCE</scope>
</reference>
<proteinExistence type="predicted"/>
<dbReference type="CDD" id="cd09272">
    <property type="entry name" value="RNase_HI_RT_Ty1"/>
    <property type="match status" value="1"/>
</dbReference>
<gene>
    <name evidence="1" type="ORF">Tci_038836</name>
</gene>
<dbReference type="AlphaFoldDB" id="A0A6L2LYV4"/>
<dbReference type="EMBL" id="BKCJ010005457">
    <property type="protein sequence ID" value="GEU66858.1"/>
    <property type="molecule type" value="Genomic_DNA"/>
</dbReference>
<comment type="caution">
    <text evidence="1">The sequence shown here is derived from an EMBL/GenBank/DDBJ whole genome shotgun (WGS) entry which is preliminary data.</text>
</comment>
<evidence type="ECO:0000313" key="1">
    <source>
        <dbReference type="EMBL" id="GEU66858.1"/>
    </source>
</evidence>
<name>A0A6L2LYV4_TANCI</name>
<organism evidence="1">
    <name type="scientific">Tanacetum cinerariifolium</name>
    <name type="common">Dalmatian daisy</name>
    <name type="synonym">Chrysanthemum cinerariifolium</name>
    <dbReference type="NCBI Taxonomy" id="118510"/>
    <lineage>
        <taxon>Eukaryota</taxon>
        <taxon>Viridiplantae</taxon>
        <taxon>Streptophyta</taxon>
        <taxon>Embryophyta</taxon>
        <taxon>Tracheophyta</taxon>
        <taxon>Spermatophyta</taxon>
        <taxon>Magnoliopsida</taxon>
        <taxon>eudicotyledons</taxon>
        <taxon>Gunneridae</taxon>
        <taxon>Pentapetalae</taxon>
        <taxon>asterids</taxon>
        <taxon>campanulids</taxon>
        <taxon>Asterales</taxon>
        <taxon>Asteraceae</taxon>
        <taxon>Asteroideae</taxon>
        <taxon>Anthemideae</taxon>
        <taxon>Anthemidinae</taxon>
        <taxon>Tanacetum</taxon>
    </lineage>
</organism>
<protein>
    <submittedName>
        <fullName evidence="1">Uncharacterized mitochondrial protein AtMg00810-like</fullName>
    </submittedName>
</protein>
<sequence length="604" mass="68479">MASFFQMDTTFTSGLGPLPSNTIANSKGKLKAITTRSCIVLDGPFISIPPPLINPKEDERIEETLTDQDLAECTIKVPQALVQKPKPPSQRNFVTASTPIETKKPLVKDEEAADVDVHLYRSMIGSLMYLTASRLDIMYEVCACYRFQVTPKTSHLQVVKRIFRYLKGQPKLDLWYPSESAFDLEANSDSDYAGANLDRKSTTRGCQFLCMRLISWQCKKQTIIATLTTEAEYVAAAICTLARIARDVFVPVGKFTFPAHFVIVDYESDPRVPLIFRRPFLRTARALIDVHGEEMILHDGDERLTLNMRHDTSSYSNQPQKESINMINIYHDSCEDFLKDLFATNHLSGNPTFSSHPNLTSPKVNDDIFDPEGDMEFTDELALITFLPGTDDLSFDIESDLKEIEYFLNHDPIREMGSILKDSIDEDNLVDLNDNLVDTMPEISSDFLPSLEYDSFLFEDFFEVDALPSTDKEDKVFNPGIFIQESLFEVTTHVAPDKNVMKISNASLILEDFNPPLYELPFLKEVSGSKTLLSFSSKNKEKDFKLEILTSKGVYTSLLPELTHRSHKVFKLIKILEISMEIIPCSFGEDIRILDVPCLHFYPP</sequence>